<dbReference type="GO" id="GO:0034271">
    <property type="term" value="C:phosphatidylinositol 3-kinase complex, class III, type I"/>
    <property type="evidence" value="ECO:0007669"/>
    <property type="project" value="TreeGrafter"/>
</dbReference>
<name>A0A9P7B4M6_MAUEX</name>
<dbReference type="Gene3D" id="1.10.418.40">
    <property type="entry name" value="Autophagy protein 6/Beclin 1"/>
    <property type="match status" value="1"/>
</dbReference>
<dbReference type="AlphaFoldDB" id="A0A9P7B4M6"/>
<dbReference type="GO" id="GO:0000045">
    <property type="term" value="P:autophagosome assembly"/>
    <property type="evidence" value="ECO:0007669"/>
    <property type="project" value="TreeGrafter"/>
</dbReference>
<dbReference type="PANTHER" id="PTHR12768:SF4">
    <property type="entry name" value="BECLIN-1"/>
    <property type="match status" value="1"/>
</dbReference>
<evidence type="ECO:0000259" key="4">
    <source>
        <dbReference type="Pfam" id="PF17675"/>
    </source>
</evidence>
<reference evidence="5 6" key="1">
    <citation type="submission" date="2020-11" db="EMBL/GenBank/DDBJ databases">
        <title>Kefir isolates.</title>
        <authorList>
            <person name="Marcisauskas S."/>
            <person name="Kim Y."/>
            <person name="Blasche S."/>
        </authorList>
    </citation>
    <scope>NUCLEOTIDE SEQUENCE [LARGE SCALE GENOMIC DNA]</scope>
    <source>
        <strain evidence="5 6">OG2</strain>
    </source>
</reference>
<evidence type="ECO:0000313" key="6">
    <source>
        <dbReference type="Proteomes" id="UP000750334"/>
    </source>
</evidence>
<feature type="coiled-coil region" evidence="2">
    <location>
        <begin position="157"/>
        <end position="273"/>
    </location>
</feature>
<dbReference type="GO" id="GO:0000407">
    <property type="term" value="C:phagophore assembly site"/>
    <property type="evidence" value="ECO:0007669"/>
    <property type="project" value="TreeGrafter"/>
</dbReference>
<accession>A0A9P7B4M6</accession>
<evidence type="ECO:0000313" key="5">
    <source>
        <dbReference type="EMBL" id="KAG0657933.1"/>
    </source>
</evidence>
<dbReference type="GO" id="GO:0034272">
    <property type="term" value="C:phosphatidylinositol 3-kinase complex, class III, type II"/>
    <property type="evidence" value="ECO:0007669"/>
    <property type="project" value="TreeGrafter"/>
</dbReference>
<dbReference type="InterPro" id="IPR041691">
    <property type="entry name" value="Atg6/beclin_CC"/>
</dbReference>
<feature type="domain" description="Atg6 BARA" evidence="3">
    <location>
        <begin position="271"/>
        <end position="464"/>
    </location>
</feature>
<dbReference type="PANTHER" id="PTHR12768">
    <property type="entry name" value="BECLIN 1"/>
    <property type="match status" value="1"/>
</dbReference>
<keyword evidence="6" id="KW-1185">Reference proteome</keyword>
<dbReference type="GO" id="GO:0043548">
    <property type="term" value="F:phosphatidylinositol 3-kinase binding"/>
    <property type="evidence" value="ECO:0007669"/>
    <property type="project" value="TreeGrafter"/>
</dbReference>
<dbReference type="EMBL" id="PUHR01000224">
    <property type="protein sequence ID" value="KAG0657933.1"/>
    <property type="molecule type" value="Genomic_DNA"/>
</dbReference>
<proteinExistence type="inferred from homology"/>
<gene>
    <name evidence="5" type="primary">ATG6</name>
    <name evidence="5" type="ORF">C6P45_002305</name>
</gene>
<dbReference type="InterPro" id="IPR038274">
    <property type="entry name" value="Atg6/Beclin_C_sf"/>
</dbReference>
<dbReference type="GO" id="GO:0000423">
    <property type="term" value="P:mitophagy"/>
    <property type="evidence" value="ECO:0007669"/>
    <property type="project" value="TreeGrafter"/>
</dbReference>
<dbReference type="Pfam" id="PF04111">
    <property type="entry name" value="APG6"/>
    <property type="match status" value="1"/>
</dbReference>
<keyword evidence="2" id="KW-0175">Coiled coil</keyword>
<dbReference type="Proteomes" id="UP000750334">
    <property type="component" value="Unassembled WGS sequence"/>
</dbReference>
<dbReference type="GO" id="GO:0006995">
    <property type="term" value="P:cellular response to nitrogen starvation"/>
    <property type="evidence" value="ECO:0007669"/>
    <property type="project" value="TreeGrafter"/>
</dbReference>
<sequence length="476" mass="54568">MKVEKQLKCQNCHLLLQIDSSLLDLSLSQRNLLMNNSTLHELPKSQNTNYYTSQEKLDQVNTIQPISKINEWMKDTGNSIIDTTQRDYGAMSTKVDKEDESGNGDFQNNGYITEKTLSNQITTLTNVFNILSARSYIDYPVCQDCCNILINNLKIDYNNALKQKELYKDFLDKLESQKPTGTAYSNDANTVVLQKEKDQLLRDLIELENENDLLDQEILQLQQSLEKQKQIHNEFIQDENVNDLINIEFQKEMQLLENQYNHAMNNLDQIRRTNIYNETFKISHRGAFGTINDLRLGGYSDCPVSWNEINAAMGQVILLLATITTRLKLKISGYKLKPMGSLSKISKYDNGTKEWVEFEAFNNGNSKFTKLFRKETDFDKAMVCIPDIIQQVTSMVTTTDRPILDNASNAEMFRNNGKELPYDMAQGNINGISIKLYGSEPTIQWTTAMKCLLTNMKWLLAYSSAHLQPNSSQRAE</sequence>
<dbReference type="GO" id="GO:0030674">
    <property type="term" value="F:protein-macromolecule adaptor activity"/>
    <property type="evidence" value="ECO:0007669"/>
    <property type="project" value="TreeGrafter"/>
</dbReference>
<comment type="similarity">
    <text evidence="1">Belongs to the beclin family.</text>
</comment>
<feature type="domain" description="Atg6/beclin coiled-coil" evidence="4">
    <location>
        <begin position="140"/>
        <end position="267"/>
    </location>
</feature>
<evidence type="ECO:0000256" key="2">
    <source>
        <dbReference type="SAM" id="Coils"/>
    </source>
</evidence>
<dbReference type="InterPro" id="IPR040455">
    <property type="entry name" value="Atg6_BARA"/>
</dbReference>
<comment type="caution">
    <text evidence="5">The sequence shown here is derived from an EMBL/GenBank/DDBJ whole genome shotgun (WGS) entry which is preliminary data.</text>
</comment>
<evidence type="ECO:0000256" key="1">
    <source>
        <dbReference type="ARBA" id="ARBA00005965"/>
    </source>
</evidence>
<evidence type="ECO:0000259" key="3">
    <source>
        <dbReference type="Pfam" id="PF04111"/>
    </source>
</evidence>
<dbReference type="InterPro" id="IPR007243">
    <property type="entry name" value="Atg6/Beclin"/>
</dbReference>
<dbReference type="GO" id="GO:0045324">
    <property type="term" value="P:late endosome to vacuole transport"/>
    <property type="evidence" value="ECO:0007669"/>
    <property type="project" value="TreeGrafter"/>
</dbReference>
<organism evidence="5 6">
    <name type="scientific">Maudiozyma exigua</name>
    <name type="common">Yeast</name>
    <name type="synonym">Kazachstania exigua</name>
    <dbReference type="NCBI Taxonomy" id="34358"/>
    <lineage>
        <taxon>Eukaryota</taxon>
        <taxon>Fungi</taxon>
        <taxon>Dikarya</taxon>
        <taxon>Ascomycota</taxon>
        <taxon>Saccharomycotina</taxon>
        <taxon>Saccharomycetes</taxon>
        <taxon>Saccharomycetales</taxon>
        <taxon>Saccharomycetaceae</taxon>
        <taxon>Maudiozyma</taxon>
    </lineage>
</organism>
<dbReference type="Pfam" id="PF17675">
    <property type="entry name" value="APG6_N"/>
    <property type="match status" value="1"/>
</dbReference>
<protein>
    <submittedName>
        <fullName evidence="5">Autophagy protein 6</fullName>
    </submittedName>
</protein>
<dbReference type="OrthoDB" id="20368at2759"/>